<gene>
    <name evidence="1" type="ORF">HNR37_000678</name>
</gene>
<accession>A0A7W7Y3Q2</accession>
<dbReference type="Gene3D" id="1.10.30.50">
    <property type="match status" value="1"/>
</dbReference>
<sequence length="343" mass="39431">MTQQSKFYLIEPSNENYWRAIILFGRNVASYKFALAKALYDMRKRSGDLIKLEDLAPAYAEHICEHLLKCDRQATSPQSKFLDACRAYNNNDSDHSHLIENTVKLGFQNVIDAFHNVHGSEIPKRFFLDERATNGGIRLTDEFFNLAETPQFADLNSETEARWRLVETAWSLSMPRQALQVSLDDTSSVLQVATQARRVSITSSRDALNGYQKGRCFYCFQNISTEQHASELADVDHFFPHMLHFCADGKPINGVANLVLACRECNRGREGKFDRLPEPILLERLHNRNEYLIGSHHPLRETLMVQTGTTEAKRRNFLQSVYSCSRETIISTWRPQQRGYSVF</sequence>
<protein>
    <recommendedName>
        <fullName evidence="3">HNH endonuclease</fullName>
    </recommendedName>
</protein>
<evidence type="ECO:0008006" key="3">
    <source>
        <dbReference type="Google" id="ProtNLM"/>
    </source>
</evidence>
<organism evidence="1 2">
    <name type="scientific">Desulfurispira natronophila</name>
    <dbReference type="NCBI Taxonomy" id="682562"/>
    <lineage>
        <taxon>Bacteria</taxon>
        <taxon>Pseudomonadati</taxon>
        <taxon>Chrysiogenota</taxon>
        <taxon>Chrysiogenia</taxon>
        <taxon>Chrysiogenales</taxon>
        <taxon>Chrysiogenaceae</taxon>
        <taxon>Desulfurispira</taxon>
    </lineage>
</organism>
<proteinExistence type="predicted"/>
<evidence type="ECO:0000313" key="1">
    <source>
        <dbReference type="EMBL" id="MBB5021369.1"/>
    </source>
</evidence>
<dbReference type="RefSeq" id="WP_183729938.1">
    <property type="nucleotide sequence ID" value="NZ_JACHID010000003.1"/>
</dbReference>
<name>A0A7W7Y3Q2_9BACT</name>
<comment type="caution">
    <text evidence="1">The sequence shown here is derived from an EMBL/GenBank/DDBJ whole genome shotgun (WGS) entry which is preliminary data.</text>
</comment>
<dbReference type="EMBL" id="JACHID010000003">
    <property type="protein sequence ID" value="MBB5021369.1"/>
    <property type="molecule type" value="Genomic_DNA"/>
</dbReference>
<evidence type="ECO:0000313" key="2">
    <source>
        <dbReference type="Proteomes" id="UP000528322"/>
    </source>
</evidence>
<reference evidence="1 2" key="1">
    <citation type="submission" date="2020-08" db="EMBL/GenBank/DDBJ databases">
        <title>Genomic Encyclopedia of Type Strains, Phase IV (KMG-IV): sequencing the most valuable type-strain genomes for metagenomic binning, comparative biology and taxonomic classification.</title>
        <authorList>
            <person name="Goeker M."/>
        </authorList>
    </citation>
    <scope>NUCLEOTIDE SEQUENCE [LARGE SCALE GENOMIC DNA]</scope>
    <source>
        <strain evidence="1 2">DSM 22071</strain>
    </source>
</reference>
<dbReference type="AlphaFoldDB" id="A0A7W7Y3Q2"/>
<dbReference type="Proteomes" id="UP000528322">
    <property type="component" value="Unassembled WGS sequence"/>
</dbReference>
<keyword evidence="2" id="KW-1185">Reference proteome</keyword>